<proteinExistence type="predicted"/>
<feature type="transmembrane region" description="Helical" evidence="1">
    <location>
        <begin position="92"/>
        <end position="117"/>
    </location>
</feature>
<evidence type="ECO:0000313" key="2">
    <source>
        <dbReference type="EMBL" id="GAA2140548.1"/>
    </source>
</evidence>
<evidence type="ECO:0000313" key="3">
    <source>
        <dbReference type="Proteomes" id="UP001422759"/>
    </source>
</evidence>
<feature type="transmembrane region" description="Helical" evidence="1">
    <location>
        <begin position="129"/>
        <end position="150"/>
    </location>
</feature>
<name>A0ABN2ZDF0_9ACTN</name>
<evidence type="ECO:0008006" key="4">
    <source>
        <dbReference type="Google" id="ProtNLM"/>
    </source>
</evidence>
<dbReference type="RefSeq" id="WP_344463777.1">
    <property type="nucleotide sequence ID" value="NZ_BAAANT010000010.1"/>
</dbReference>
<dbReference type="EMBL" id="BAAANT010000010">
    <property type="protein sequence ID" value="GAA2140548.1"/>
    <property type="molecule type" value="Genomic_DNA"/>
</dbReference>
<gene>
    <name evidence="2" type="ORF">GCM10009760_23800</name>
</gene>
<keyword evidence="1" id="KW-1133">Transmembrane helix</keyword>
<comment type="caution">
    <text evidence="2">The sequence shown here is derived from an EMBL/GenBank/DDBJ whole genome shotgun (WGS) entry which is preliminary data.</text>
</comment>
<keyword evidence="3" id="KW-1185">Reference proteome</keyword>
<evidence type="ECO:0000256" key="1">
    <source>
        <dbReference type="SAM" id="Phobius"/>
    </source>
</evidence>
<feature type="transmembrane region" description="Helical" evidence="1">
    <location>
        <begin position="186"/>
        <end position="213"/>
    </location>
</feature>
<reference evidence="2 3" key="1">
    <citation type="journal article" date="2019" name="Int. J. Syst. Evol. Microbiol.">
        <title>The Global Catalogue of Microorganisms (GCM) 10K type strain sequencing project: providing services to taxonomists for standard genome sequencing and annotation.</title>
        <authorList>
            <consortium name="The Broad Institute Genomics Platform"/>
            <consortium name="The Broad Institute Genome Sequencing Center for Infectious Disease"/>
            <person name="Wu L."/>
            <person name="Ma J."/>
        </authorList>
    </citation>
    <scope>NUCLEOTIDE SEQUENCE [LARGE SCALE GENOMIC DNA]</scope>
    <source>
        <strain evidence="2 3">JCM 14560</strain>
    </source>
</reference>
<sequence>MNPPPAVPAVAPPVPAARTGSPVIGPGLPSALLTAALAAPLAVGAVAGQLPQALAVAALQTLTAAGWFRLNGMWPARQGIALAALTGFAADAAVLAGAGAAGVLGVLGGALLLVLVLQTFRPSDPAERFYALTVLGSGAALAGLCSVLLLGTHVPAAVAAVAVTVLLAALAAALRLPGAVAVPVALLLGAGTAVLAGAPVAVGALAAVGALVGRRVASYDFPSRFVHLTAGVALPLAVAAPLVWTASRLLPH</sequence>
<feature type="transmembrane region" description="Helical" evidence="1">
    <location>
        <begin position="54"/>
        <end position="72"/>
    </location>
</feature>
<organism evidence="2 3">
    <name type="scientific">Kitasatospora kazusensis</name>
    <dbReference type="NCBI Taxonomy" id="407974"/>
    <lineage>
        <taxon>Bacteria</taxon>
        <taxon>Bacillati</taxon>
        <taxon>Actinomycetota</taxon>
        <taxon>Actinomycetes</taxon>
        <taxon>Kitasatosporales</taxon>
        <taxon>Streptomycetaceae</taxon>
        <taxon>Kitasatospora</taxon>
    </lineage>
</organism>
<keyword evidence="1" id="KW-0472">Membrane</keyword>
<dbReference type="Proteomes" id="UP001422759">
    <property type="component" value="Unassembled WGS sequence"/>
</dbReference>
<protein>
    <recommendedName>
        <fullName evidence="4">Integral membrane protein</fullName>
    </recommendedName>
</protein>
<feature type="transmembrane region" description="Helical" evidence="1">
    <location>
        <begin position="156"/>
        <end position="174"/>
    </location>
</feature>
<accession>A0ABN2ZDF0</accession>
<feature type="transmembrane region" description="Helical" evidence="1">
    <location>
        <begin position="225"/>
        <end position="246"/>
    </location>
</feature>
<keyword evidence="1" id="KW-0812">Transmembrane</keyword>